<gene>
    <name evidence="2" type="ORF">ONZ52_08010</name>
</gene>
<proteinExistence type="predicted"/>
<dbReference type="Gene3D" id="3.30.70.1070">
    <property type="entry name" value="Sporulation related repeat"/>
    <property type="match status" value="1"/>
</dbReference>
<dbReference type="Proteomes" id="UP001431181">
    <property type="component" value="Unassembled WGS sequence"/>
</dbReference>
<evidence type="ECO:0000313" key="2">
    <source>
        <dbReference type="EMBL" id="MCW4628923.1"/>
    </source>
</evidence>
<protein>
    <submittedName>
        <fullName evidence="2">SPOR domain-containing protein</fullName>
    </submittedName>
</protein>
<dbReference type="InterPro" id="IPR036680">
    <property type="entry name" value="SPOR-like_sf"/>
</dbReference>
<accession>A0ABT3KEF2</accession>
<keyword evidence="3" id="KW-1185">Reference proteome</keyword>
<comment type="caution">
    <text evidence="2">The sequence shown here is derived from an EMBL/GenBank/DDBJ whole genome shotgun (WGS) entry which is preliminary data.</text>
</comment>
<name>A0ABT3KEF2_9GAMM</name>
<dbReference type="Pfam" id="PF05036">
    <property type="entry name" value="SPOR"/>
    <property type="match status" value="1"/>
</dbReference>
<dbReference type="EMBL" id="JAPEUL010000006">
    <property type="protein sequence ID" value="MCW4628923.1"/>
    <property type="molecule type" value="Genomic_DNA"/>
</dbReference>
<organism evidence="2 3">
    <name type="scientific">Marinomonas rhodophyticola</name>
    <dbReference type="NCBI Taxonomy" id="2992803"/>
    <lineage>
        <taxon>Bacteria</taxon>
        <taxon>Pseudomonadati</taxon>
        <taxon>Pseudomonadota</taxon>
        <taxon>Gammaproteobacteria</taxon>
        <taxon>Oceanospirillales</taxon>
        <taxon>Oceanospirillaceae</taxon>
        <taxon>Marinomonas</taxon>
    </lineage>
</organism>
<dbReference type="RefSeq" id="WP_265218125.1">
    <property type="nucleotide sequence ID" value="NZ_JAPEUL010000006.1"/>
</dbReference>
<sequence>MLQAASFRNLEDADRLRAQLILSGLVEASVRKTMDKDDQAWYRVILGPYDSRSKMNRAEDKLVSLSISPYSYKIKKE</sequence>
<dbReference type="SUPFAM" id="SSF110997">
    <property type="entry name" value="Sporulation related repeat"/>
    <property type="match status" value="1"/>
</dbReference>
<dbReference type="InterPro" id="IPR007730">
    <property type="entry name" value="SPOR-like_dom"/>
</dbReference>
<feature type="domain" description="SPOR" evidence="1">
    <location>
        <begin position="1"/>
        <end position="76"/>
    </location>
</feature>
<evidence type="ECO:0000313" key="3">
    <source>
        <dbReference type="Proteomes" id="UP001431181"/>
    </source>
</evidence>
<reference evidence="2" key="1">
    <citation type="submission" date="2022-11" db="EMBL/GenBank/DDBJ databases">
        <title>Marinomonas sp. nov., isolated from marine algae.</title>
        <authorList>
            <person name="Choi D.G."/>
            <person name="Kim J.M."/>
            <person name="Lee J.K."/>
            <person name="Baek J.H."/>
            <person name="Jeon C.O."/>
        </authorList>
    </citation>
    <scope>NUCLEOTIDE SEQUENCE</scope>
    <source>
        <strain evidence="2">KJ51-3</strain>
    </source>
</reference>
<dbReference type="PROSITE" id="PS51724">
    <property type="entry name" value="SPOR"/>
    <property type="match status" value="1"/>
</dbReference>
<evidence type="ECO:0000259" key="1">
    <source>
        <dbReference type="PROSITE" id="PS51724"/>
    </source>
</evidence>